<feature type="compositionally biased region" description="Basic and acidic residues" evidence="1">
    <location>
        <begin position="46"/>
        <end position="57"/>
    </location>
</feature>
<organism evidence="2 4">
    <name type="scientific">Medicago truncatula</name>
    <name type="common">Barrel medic</name>
    <name type="synonym">Medicago tribuloides</name>
    <dbReference type="NCBI Taxonomy" id="3880"/>
    <lineage>
        <taxon>Eukaryota</taxon>
        <taxon>Viridiplantae</taxon>
        <taxon>Streptophyta</taxon>
        <taxon>Embryophyta</taxon>
        <taxon>Tracheophyta</taxon>
        <taxon>Spermatophyta</taxon>
        <taxon>Magnoliopsida</taxon>
        <taxon>eudicotyledons</taxon>
        <taxon>Gunneridae</taxon>
        <taxon>Pentapetalae</taxon>
        <taxon>rosids</taxon>
        <taxon>fabids</taxon>
        <taxon>Fabales</taxon>
        <taxon>Fabaceae</taxon>
        <taxon>Papilionoideae</taxon>
        <taxon>50 kb inversion clade</taxon>
        <taxon>NPAAA clade</taxon>
        <taxon>Hologalegina</taxon>
        <taxon>IRL clade</taxon>
        <taxon>Trifolieae</taxon>
        <taxon>Medicago</taxon>
    </lineage>
</organism>
<feature type="region of interest" description="Disordered" evidence="1">
    <location>
        <begin position="46"/>
        <end position="77"/>
    </location>
</feature>
<dbReference type="Proteomes" id="UP000002051">
    <property type="component" value="Chromosome 4"/>
</dbReference>
<dbReference type="EnsemblPlants" id="KEH29276">
    <property type="protein sequence ID" value="KEH29276"/>
    <property type="gene ID" value="MTR_4g032945"/>
</dbReference>
<evidence type="ECO:0000313" key="3">
    <source>
        <dbReference type="EnsemblPlants" id="KEH29276"/>
    </source>
</evidence>
<evidence type="ECO:0000313" key="2">
    <source>
        <dbReference type="EMBL" id="KEH29276.1"/>
    </source>
</evidence>
<gene>
    <name evidence="2" type="ordered locus">MTR_4g032945</name>
</gene>
<reference evidence="3" key="3">
    <citation type="submission" date="2015-04" db="UniProtKB">
        <authorList>
            <consortium name="EnsemblPlants"/>
        </authorList>
    </citation>
    <scope>IDENTIFICATION</scope>
    <source>
        <strain evidence="3">cv. Jemalong A17</strain>
    </source>
</reference>
<protein>
    <submittedName>
        <fullName evidence="2 3">Uncharacterized protein</fullName>
    </submittedName>
</protein>
<dbReference type="EMBL" id="CM001220">
    <property type="protein sequence ID" value="KEH29276.1"/>
    <property type="molecule type" value="Genomic_DNA"/>
</dbReference>
<accession>A0A072UIL5</accession>
<name>A0A072UIL5_MEDTR</name>
<reference evidence="2 4" key="1">
    <citation type="journal article" date="2011" name="Nature">
        <title>The Medicago genome provides insight into the evolution of rhizobial symbioses.</title>
        <authorList>
            <person name="Young N.D."/>
            <person name="Debelle F."/>
            <person name="Oldroyd G.E."/>
            <person name="Geurts R."/>
            <person name="Cannon S.B."/>
            <person name="Udvardi M.K."/>
            <person name="Benedito V.A."/>
            <person name="Mayer K.F."/>
            <person name="Gouzy J."/>
            <person name="Schoof H."/>
            <person name="Van de Peer Y."/>
            <person name="Proost S."/>
            <person name="Cook D.R."/>
            <person name="Meyers B.C."/>
            <person name="Spannagl M."/>
            <person name="Cheung F."/>
            <person name="De Mita S."/>
            <person name="Krishnakumar V."/>
            <person name="Gundlach H."/>
            <person name="Zhou S."/>
            <person name="Mudge J."/>
            <person name="Bharti A.K."/>
            <person name="Murray J.D."/>
            <person name="Naoumkina M.A."/>
            <person name="Rosen B."/>
            <person name="Silverstein K.A."/>
            <person name="Tang H."/>
            <person name="Rombauts S."/>
            <person name="Zhao P.X."/>
            <person name="Zhou P."/>
            <person name="Barbe V."/>
            <person name="Bardou P."/>
            <person name="Bechner M."/>
            <person name="Bellec A."/>
            <person name="Berger A."/>
            <person name="Berges H."/>
            <person name="Bidwell S."/>
            <person name="Bisseling T."/>
            <person name="Choisne N."/>
            <person name="Couloux A."/>
            <person name="Denny R."/>
            <person name="Deshpande S."/>
            <person name="Dai X."/>
            <person name="Doyle J.J."/>
            <person name="Dudez A.M."/>
            <person name="Farmer A.D."/>
            <person name="Fouteau S."/>
            <person name="Franken C."/>
            <person name="Gibelin C."/>
            <person name="Gish J."/>
            <person name="Goldstein S."/>
            <person name="Gonzalez A.J."/>
            <person name="Green P.J."/>
            <person name="Hallab A."/>
            <person name="Hartog M."/>
            <person name="Hua A."/>
            <person name="Humphray S.J."/>
            <person name="Jeong D.H."/>
            <person name="Jing Y."/>
            <person name="Jocker A."/>
            <person name="Kenton S.M."/>
            <person name="Kim D.J."/>
            <person name="Klee K."/>
            <person name="Lai H."/>
            <person name="Lang C."/>
            <person name="Lin S."/>
            <person name="Macmil S.L."/>
            <person name="Magdelenat G."/>
            <person name="Matthews L."/>
            <person name="McCorrison J."/>
            <person name="Monaghan E.L."/>
            <person name="Mun J.H."/>
            <person name="Najar F.Z."/>
            <person name="Nicholson C."/>
            <person name="Noirot C."/>
            <person name="O'Bleness M."/>
            <person name="Paule C.R."/>
            <person name="Poulain J."/>
            <person name="Prion F."/>
            <person name="Qin B."/>
            <person name="Qu C."/>
            <person name="Retzel E.F."/>
            <person name="Riddle C."/>
            <person name="Sallet E."/>
            <person name="Samain S."/>
            <person name="Samson N."/>
            <person name="Sanders I."/>
            <person name="Saurat O."/>
            <person name="Scarpelli C."/>
            <person name="Schiex T."/>
            <person name="Segurens B."/>
            <person name="Severin A.J."/>
            <person name="Sherrier D.J."/>
            <person name="Shi R."/>
            <person name="Sims S."/>
            <person name="Singer S.R."/>
            <person name="Sinharoy S."/>
            <person name="Sterck L."/>
            <person name="Viollet A."/>
            <person name="Wang B.B."/>
            <person name="Wang K."/>
            <person name="Wang M."/>
            <person name="Wang X."/>
            <person name="Warfsmann J."/>
            <person name="Weissenbach J."/>
            <person name="White D.D."/>
            <person name="White J.D."/>
            <person name="Wiley G.B."/>
            <person name="Wincker P."/>
            <person name="Xing Y."/>
            <person name="Yang L."/>
            <person name="Yao Z."/>
            <person name="Ying F."/>
            <person name="Zhai J."/>
            <person name="Zhou L."/>
            <person name="Zuber A."/>
            <person name="Denarie J."/>
            <person name="Dixon R.A."/>
            <person name="May G.D."/>
            <person name="Schwartz D.C."/>
            <person name="Rogers J."/>
            <person name="Quetier F."/>
            <person name="Town C.D."/>
            <person name="Roe B.A."/>
        </authorList>
    </citation>
    <scope>NUCLEOTIDE SEQUENCE [LARGE SCALE GENOMIC DNA]</scope>
    <source>
        <strain evidence="2">A17</strain>
        <strain evidence="3 4">cv. Jemalong A17</strain>
    </source>
</reference>
<sequence length="77" mass="9001">MWTDARPNSIHRQPNESDQYSCQFHVNFYDDQGSLGTKLKTLNKEVNARREDKHQKETPTSQLSWHPGKPPFYAAKL</sequence>
<evidence type="ECO:0000313" key="4">
    <source>
        <dbReference type="Proteomes" id="UP000002051"/>
    </source>
</evidence>
<evidence type="ECO:0000256" key="1">
    <source>
        <dbReference type="SAM" id="MobiDB-lite"/>
    </source>
</evidence>
<proteinExistence type="predicted"/>
<dbReference type="HOGENOM" id="CLU_2641846_0_0_1"/>
<keyword evidence="4" id="KW-1185">Reference proteome</keyword>
<dbReference type="AlphaFoldDB" id="A0A072UIL5"/>
<reference evidence="2 4" key="2">
    <citation type="journal article" date="2014" name="BMC Genomics">
        <title>An improved genome release (version Mt4.0) for the model legume Medicago truncatula.</title>
        <authorList>
            <person name="Tang H."/>
            <person name="Krishnakumar V."/>
            <person name="Bidwell S."/>
            <person name="Rosen B."/>
            <person name="Chan A."/>
            <person name="Zhou S."/>
            <person name="Gentzbittel L."/>
            <person name="Childs K.L."/>
            <person name="Yandell M."/>
            <person name="Gundlach H."/>
            <person name="Mayer K.F."/>
            <person name="Schwartz D.C."/>
            <person name="Town C.D."/>
        </authorList>
    </citation>
    <scope>GENOME REANNOTATION</scope>
    <source>
        <strain evidence="2">A17</strain>
        <strain evidence="3 4">cv. Jemalong A17</strain>
    </source>
</reference>